<dbReference type="RefSeq" id="WP_206292785.1">
    <property type="nucleotide sequence ID" value="NZ_CP063458.1"/>
</dbReference>
<dbReference type="GO" id="GO:0016787">
    <property type="term" value="F:hydrolase activity"/>
    <property type="evidence" value="ECO:0007669"/>
    <property type="project" value="UniProtKB-KW"/>
</dbReference>
<dbReference type="InterPro" id="IPR050300">
    <property type="entry name" value="GDXG_lipolytic_enzyme"/>
</dbReference>
<dbReference type="SUPFAM" id="SSF53474">
    <property type="entry name" value="alpha/beta-Hydrolases"/>
    <property type="match status" value="1"/>
</dbReference>
<dbReference type="KEGG" id="hbs:IPV69_26685"/>
<evidence type="ECO:0000256" key="2">
    <source>
        <dbReference type="SAM" id="SignalP"/>
    </source>
</evidence>
<dbReference type="InterPro" id="IPR049492">
    <property type="entry name" value="BD-FAE-like_dom"/>
</dbReference>
<evidence type="ECO:0000256" key="1">
    <source>
        <dbReference type="ARBA" id="ARBA00022801"/>
    </source>
</evidence>
<dbReference type="PANTHER" id="PTHR48081">
    <property type="entry name" value="AB HYDROLASE SUPERFAMILY PROTEIN C4A8.06C"/>
    <property type="match status" value="1"/>
</dbReference>
<dbReference type="Proteomes" id="UP000593765">
    <property type="component" value="Chromosome"/>
</dbReference>
<name>A0A7M2WW19_9BACT</name>
<reference evidence="4 5" key="1">
    <citation type="submission" date="2020-10" db="EMBL/GenBank/DDBJ databases">
        <title>Wide distribution of Phycisphaera-like planctomycetes from WD2101 soil group in peatlands and genome analysis of the first cultivated representative.</title>
        <authorList>
            <person name="Dedysh S.N."/>
            <person name="Beletsky A.V."/>
            <person name="Ivanova A."/>
            <person name="Kulichevskaya I.S."/>
            <person name="Suzina N.E."/>
            <person name="Philippov D.A."/>
            <person name="Rakitin A.L."/>
            <person name="Mardanov A.V."/>
            <person name="Ravin N.V."/>
        </authorList>
    </citation>
    <scope>NUCLEOTIDE SEQUENCE [LARGE SCALE GENOMIC DNA]</scope>
    <source>
        <strain evidence="4 5">M1803</strain>
    </source>
</reference>
<dbReference type="Pfam" id="PF20434">
    <property type="entry name" value="BD-FAE"/>
    <property type="match status" value="1"/>
</dbReference>
<dbReference type="PANTHER" id="PTHR48081:SF13">
    <property type="entry name" value="ALPHA_BETA HYDROLASE"/>
    <property type="match status" value="1"/>
</dbReference>
<keyword evidence="1 4" id="KW-0378">Hydrolase</keyword>
<dbReference type="AlphaFoldDB" id="A0A7M2WW19"/>
<evidence type="ECO:0000313" key="4">
    <source>
        <dbReference type="EMBL" id="QOV89728.1"/>
    </source>
</evidence>
<accession>A0A7M2WW19</accession>
<keyword evidence="2" id="KW-0732">Signal</keyword>
<evidence type="ECO:0000259" key="3">
    <source>
        <dbReference type="Pfam" id="PF20434"/>
    </source>
</evidence>
<evidence type="ECO:0000313" key="5">
    <source>
        <dbReference type="Proteomes" id="UP000593765"/>
    </source>
</evidence>
<dbReference type="InterPro" id="IPR029058">
    <property type="entry name" value="AB_hydrolase_fold"/>
</dbReference>
<protein>
    <submittedName>
        <fullName evidence="4">Alpha/beta hydrolase</fullName>
    </submittedName>
</protein>
<feature type="signal peptide" evidence="2">
    <location>
        <begin position="1"/>
        <end position="21"/>
    </location>
</feature>
<dbReference type="Gene3D" id="3.40.50.1820">
    <property type="entry name" value="alpha/beta hydrolase"/>
    <property type="match status" value="1"/>
</dbReference>
<gene>
    <name evidence="4" type="ORF">IPV69_26685</name>
</gene>
<dbReference type="EMBL" id="CP063458">
    <property type="protein sequence ID" value="QOV89728.1"/>
    <property type="molecule type" value="Genomic_DNA"/>
</dbReference>
<organism evidence="4 5">
    <name type="scientific">Humisphaera borealis</name>
    <dbReference type="NCBI Taxonomy" id="2807512"/>
    <lineage>
        <taxon>Bacteria</taxon>
        <taxon>Pseudomonadati</taxon>
        <taxon>Planctomycetota</taxon>
        <taxon>Phycisphaerae</taxon>
        <taxon>Tepidisphaerales</taxon>
        <taxon>Tepidisphaeraceae</taxon>
        <taxon>Humisphaera</taxon>
    </lineage>
</organism>
<proteinExistence type="predicted"/>
<feature type="domain" description="BD-FAE-like" evidence="3">
    <location>
        <begin position="51"/>
        <end position="248"/>
    </location>
</feature>
<keyword evidence="5" id="KW-1185">Reference proteome</keyword>
<sequence length="307" mass="32553">MSIARIVGGVVVLLLALSASAAEVVFEEGIEFANPADQHLKLNLARPREVKAGEKLPAVVCIHGGGFRAGDRKGYNDLCKKLADRGYVAVTIDYRLAPKYQFPAAVHDVKAAVQWVKSNAAKYGIDPERVAALGGSAGGHLALFLGVTGDVRAFDPPDAAPNAPSPGVRCVVSYYGPSDLTKSYGKSVDAAEVLPLFLGGDVEHERARHIHASPLYWVTPRAAPMLLLHGTEDKYVNYEQALWMRDKLNAAEVPVELVTLDGAGHGFKGDDGKKAEAAAIEYLDRQLKSPAAPAAKVAAPAGKSVAR</sequence>
<feature type="chain" id="PRO_5034374226" evidence="2">
    <location>
        <begin position="22"/>
        <end position="307"/>
    </location>
</feature>